<protein>
    <recommendedName>
        <fullName evidence="4">PspA domain-containing protein</fullName>
    </recommendedName>
</protein>
<proteinExistence type="predicted"/>
<name>A0A9X2VL47_9PSEU</name>
<feature type="compositionally biased region" description="Basic and acidic residues" evidence="1">
    <location>
        <begin position="68"/>
        <end position="95"/>
    </location>
</feature>
<dbReference type="AlphaFoldDB" id="A0A9X2VL47"/>
<accession>A0A9X2VL47</accession>
<dbReference type="EMBL" id="JANYMP010000007">
    <property type="protein sequence ID" value="MCS7478429.1"/>
    <property type="molecule type" value="Genomic_DNA"/>
</dbReference>
<evidence type="ECO:0000313" key="2">
    <source>
        <dbReference type="EMBL" id="MCS7478429.1"/>
    </source>
</evidence>
<evidence type="ECO:0008006" key="4">
    <source>
        <dbReference type="Google" id="ProtNLM"/>
    </source>
</evidence>
<dbReference type="Proteomes" id="UP001141259">
    <property type="component" value="Unassembled WGS sequence"/>
</dbReference>
<sequence length="95" mass="10502">MSENQRDELAAIEAEIVEEPAVAPPVVPAFDYTDSGVPNFDYVRDKIENRVGTAHAATELSGAVPEAKSVDEQMAERDRAGRDKLEEIRRSMRGE</sequence>
<feature type="region of interest" description="Disordered" evidence="1">
    <location>
        <begin position="64"/>
        <end position="95"/>
    </location>
</feature>
<reference evidence="2" key="1">
    <citation type="submission" date="2022-08" db="EMBL/GenBank/DDBJ databases">
        <authorList>
            <person name="Tistechok S."/>
            <person name="Samborskyy M."/>
            <person name="Roman I."/>
        </authorList>
    </citation>
    <scope>NUCLEOTIDE SEQUENCE</scope>
    <source>
        <strain evidence="2">DSM 103496</strain>
    </source>
</reference>
<organism evidence="2 3">
    <name type="scientific">Umezawaea endophytica</name>
    <dbReference type="NCBI Taxonomy" id="1654476"/>
    <lineage>
        <taxon>Bacteria</taxon>
        <taxon>Bacillati</taxon>
        <taxon>Actinomycetota</taxon>
        <taxon>Actinomycetes</taxon>
        <taxon>Pseudonocardiales</taxon>
        <taxon>Pseudonocardiaceae</taxon>
        <taxon>Umezawaea</taxon>
    </lineage>
</organism>
<evidence type="ECO:0000313" key="3">
    <source>
        <dbReference type="Proteomes" id="UP001141259"/>
    </source>
</evidence>
<evidence type="ECO:0000256" key="1">
    <source>
        <dbReference type="SAM" id="MobiDB-lite"/>
    </source>
</evidence>
<keyword evidence="3" id="KW-1185">Reference proteome</keyword>
<comment type="caution">
    <text evidence="2">The sequence shown here is derived from an EMBL/GenBank/DDBJ whole genome shotgun (WGS) entry which is preliminary data.</text>
</comment>
<gene>
    <name evidence="2" type="ORF">NZH93_16330</name>
</gene>
<dbReference type="RefSeq" id="WP_259623943.1">
    <property type="nucleotide sequence ID" value="NZ_JANYMP010000007.1"/>
</dbReference>